<keyword evidence="1" id="KW-0238">DNA-binding</keyword>
<dbReference type="InterPro" id="IPR036910">
    <property type="entry name" value="HMG_box_dom_sf"/>
</dbReference>
<organism evidence="4">
    <name type="scientific">Amphora coffeiformis</name>
    <dbReference type="NCBI Taxonomy" id="265554"/>
    <lineage>
        <taxon>Eukaryota</taxon>
        <taxon>Sar</taxon>
        <taxon>Stramenopiles</taxon>
        <taxon>Ochrophyta</taxon>
        <taxon>Bacillariophyta</taxon>
        <taxon>Bacillariophyceae</taxon>
        <taxon>Bacillariophycidae</taxon>
        <taxon>Thalassiophysales</taxon>
        <taxon>Catenulaceae</taxon>
        <taxon>Amphora</taxon>
    </lineage>
</organism>
<keyword evidence="1" id="KW-0539">Nucleus</keyword>
<dbReference type="PROSITE" id="PS50118">
    <property type="entry name" value="HMG_BOX_2"/>
    <property type="match status" value="1"/>
</dbReference>
<evidence type="ECO:0000313" key="4">
    <source>
        <dbReference type="EMBL" id="CAE0415647.1"/>
    </source>
</evidence>
<dbReference type="AlphaFoldDB" id="A0A7S3PAR5"/>
<proteinExistence type="predicted"/>
<evidence type="ECO:0000259" key="3">
    <source>
        <dbReference type="PROSITE" id="PS50118"/>
    </source>
</evidence>
<dbReference type="GO" id="GO:0005634">
    <property type="term" value="C:nucleus"/>
    <property type="evidence" value="ECO:0007669"/>
    <property type="project" value="UniProtKB-UniRule"/>
</dbReference>
<evidence type="ECO:0000256" key="1">
    <source>
        <dbReference type="PROSITE-ProRule" id="PRU00267"/>
    </source>
</evidence>
<dbReference type="SUPFAM" id="SSF47095">
    <property type="entry name" value="HMG-box"/>
    <property type="match status" value="1"/>
</dbReference>
<sequence>MPESTNAQYRDAFQDNNTMDPTESCLAAGFLQDGPSSGVDNSEQTGRTRGRSVLSNNKIRLTSRPKRPLSAFETYVRFEMMVSPGGDKELSVEESEGHWKDWSVMPSWKKEVYQDLAAADEIRYKKELQVWEDGKSSPSKIGDYFKARLFQKKVSSFQQSRSAKI</sequence>
<dbReference type="InterPro" id="IPR009071">
    <property type="entry name" value="HMG_box_dom"/>
</dbReference>
<feature type="compositionally biased region" description="Polar residues" evidence="2">
    <location>
        <begin position="1"/>
        <end position="21"/>
    </location>
</feature>
<protein>
    <recommendedName>
        <fullName evidence="3">HMG box domain-containing protein</fullName>
    </recommendedName>
</protein>
<feature type="DNA-binding region" description="HMG box" evidence="1">
    <location>
        <begin position="65"/>
        <end position="132"/>
    </location>
</feature>
<gene>
    <name evidence="4" type="ORF">ACOF00016_LOCUS12726</name>
</gene>
<feature type="domain" description="HMG box" evidence="3">
    <location>
        <begin position="65"/>
        <end position="132"/>
    </location>
</feature>
<name>A0A7S3PAR5_9STRA</name>
<feature type="region of interest" description="Disordered" evidence="2">
    <location>
        <begin position="1"/>
        <end position="54"/>
    </location>
</feature>
<evidence type="ECO:0000256" key="2">
    <source>
        <dbReference type="SAM" id="MobiDB-lite"/>
    </source>
</evidence>
<reference evidence="4" key="1">
    <citation type="submission" date="2021-01" db="EMBL/GenBank/DDBJ databases">
        <authorList>
            <person name="Corre E."/>
            <person name="Pelletier E."/>
            <person name="Niang G."/>
            <person name="Scheremetjew M."/>
            <person name="Finn R."/>
            <person name="Kale V."/>
            <person name="Holt S."/>
            <person name="Cochrane G."/>
            <person name="Meng A."/>
            <person name="Brown T."/>
            <person name="Cohen L."/>
        </authorList>
    </citation>
    <scope>NUCLEOTIDE SEQUENCE</scope>
    <source>
        <strain evidence="4">CCMP127</strain>
    </source>
</reference>
<dbReference type="GO" id="GO:0003677">
    <property type="term" value="F:DNA binding"/>
    <property type="evidence" value="ECO:0007669"/>
    <property type="project" value="UniProtKB-UniRule"/>
</dbReference>
<dbReference type="Gene3D" id="1.10.30.10">
    <property type="entry name" value="High mobility group box domain"/>
    <property type="match status" value="1"/>
</dbReference>
<feature type="compositionally biased region" description="Polar residues" evidence="2">
    <location>
        <begin position="34"/>
        <end position="54"/>
    </location>
</feature>
<dbReference type="EMBL" id="HBIM01016239">
    <property type="protein sequence ID" value="CAE0415647.1"/>
    <property type="molecule type" value="Transcribed_RNA"/>
</dbReference>
<accession>A0A7S3PAR5</accession>